<name>A0ABT7MTD2_9BACL</name>
<keyword evidence="1" id="KW-1133">Transmembrane helix</keyword>
<protein>
    <submittedName>
        <fullName evidence="2">Uncharacterized protein</fullName>
    </submittedName>
</protein>
<evidence type="ECO:0000313" key="3">
    <source>
        <dbReference type="Proteomes" id="UP001230807"/>
    </source>
</evidence>
<evidence type="ECO:0000313" key="2">
    <source>
        <dbReference type="EMBL" id="MDL5378430.1"/>
    </source>
</evidence>
<feature type="transmembrane region" description="Helical" evidence="1">
    <location>
        <begin position="12"/>
        <end position="29"/>
    </location>
</feature>
<sequence length="63" mass="7173">MTKKIPSKKREMLGFILFAIILIVLSLIFKLPNQVLITTVVITIVGLLFLELKHKKPVNAEKE</sequence>
<evidence type="ECO:0000256" key="1">
    <source>
        <dbReference type="SAM" id="Phobius"/>
    </source>
</evidence>
<dbReference type="RefSeq" id="WP_286038625.1">
    <property type="nucleotide sequence ID" value="NZ_CP183080.1"/>
</dbReference>
<feature type="transmembrane region" description="Helical" evidence="1">
    <location>
        <begin position="35"/>
        <end position="52"/>
    </location>
</feature>
<gene>
    <name evidence="2" type="ORF">QR695_15690</name>
</gene>
<accession>A0ABT7MTD2</accession>
<reference evidence="2 3" key="1">
    <citation type="submission" date="2023-06" db="EMBL/GenBank/DDBJ databases">
        <title>Influencing factors and mechanism of Cr(VI) reduction by facultative anaerobic Exiguobacterium sp. PY14.</title>
        <authorList>
            <person name="Zou L."/>
        </authorList>
    </citation>
    <scope>NUCLEOTIDE SEQUENCE [LARGE SCALE GENOMIC DNA]</scope>
    <source>
        <strain evidence="2 3">PY14</strain>
    </source>
</reference>
<dbReference type="EMBL" id="JASWER010000035">
    <property type="protein sequence ID" value="MDL5378430.1"/>
    <property type="molecule type" value="Genomic_DNA"/>
</dbReference>
<keyword evidence="1" id="KW-0812">Transmembrane</keyword>
<dbReference type="Proteomes" id="UP001230807">
    <property type="component" value="Unassembled WGS sequence"/>
</dbReference>
<keyword evidence="3" id="KW-1185">Reference proteome</keyword>
<organism evidence="2 3">
    <name type="scientific">Exiguobacterium mexicanum</name>
    <dbReference type="NCBI Taxonomy" id="340146"/>
    <lineage>
        <taxon>Bacteria</taxon>
        <taxon>Bacillati</taxon>
        <taxon>Bacillota</taxon>
        <taxon>Bacilli</taxon>
        <taxon>Bacillales</taxon>
        <taxon>Bacillales Family XII. Incertae Sedis</taxon>
        <taxon>Exiguobacterium</taxon>
    </lineage>
</organism>
<proteinExistence type="predicted"/>
<keyword evidence="1" id="KW-0472">Membrane</keyword>
<comment type="caution">
    <text evidence="2">The sequence shown here is derived from an EMBL/GenBank/DDBJ whole genome shotgun (WGS) entry which is preliminary data.</text>
</comment>